<evidence type="ECO:0000256" key="1">
    <source>
        <dbReference type="SAM" id="SignalP"/>
    </source>
</evidence>
<dbReference type="Proteomes" id="UP000246740">
    <property type="component" value="Unassembled WGS sequence"/>
</dbReference>
<keyword evidence="3" id="KW-1185">Reference proteome</keyword>
<sequence length="140" mass="15326">MIVKTATATAVGIALSMVLLCIEKAAAGFNQMGANDYCGSVTQKKFNGPYVCFEPSDGYLVDYYRKDSNAVGFENVGNTGPTGSKTYLKTTNWVMELGAYEQGAKSCCLWFMYKYGETNAYNHGMSCNGQYSQLNTISFK</sequence>
<keyword evidence="1" id="KW-0732">Signal</keyword>
<protein>
    <submittedName>
        <fullName evidence="2">Uncharacterized protein</fullName>
    </submittedName>
</protein>
<dbReference type="InParanoid" id="A0A317XN16"/>
<dbReference type="AlphaFoldDB" id="A0A317XN16"/>
<dbReference type="EMBL" id="KZ819194">
    <property type="protein sequence ID" value="PWY99715.1"/>
    <property type="molecule type" value="Genomic_DNA"/>
</dbReference>
<reference evidence="2 3" key="1">
    <citation type="journal article" date="2018" name="Mol. Biol. Evol.">
        <title>Broad Genomic Sampling Reveals a Smut Pathogenic Ancestry of the Fungal Clade Ustilaginomycotina.</title>
        <authorList>
            <person name="Kijpornyongpan T."/>
            <person name="Mondo S.J."/>
            <person name="Barry K."/>
            <person name="Sandor L."/>
            <person name="Lee J."/>
            <person name="Lipzen A."/>
            <person name="Pangilinan J."/>
            <person name="LaButti K."/>
            <person name="Hainaut M."/>
            <person name="Henrissat B."/>
            <person name="Grigoriev I.V."/>
            <person name="Spatafora J.W."/>
            <person name="Aime M.C."/>
        </authorList>
    </citation>
    <scope>NUCLEOTIDE SEQUENCE [LARGE SCALE GENOMIC DNA]</scope>
    <source>
        <strain evidence="2 3">MCA 3645</strain>
    </source>
</reference>
<accession>A0A317XN16</accession>
<feature type="chain" id="PRO_5016466669" evidence="1">
    <location>
        <begin position="28"/>
        <end position="140"/>
    </location>
</feature>
<organism evidence="2 3">
    <name type="scientific">Testicularia cyperi</name>
    <dbReference type="NCBI Taxonomy" id="1882483"/>
    <lineage>
        <taxon>Eukaryota</taxon>
        <taxon>Fungi</taxon>
        <taxon>Dikarya</taxon>
        <taxon>Basidiomycota</taxon>
        <taxon>Ustilaginomycotina</taxon>
        <taxon>Ustilaginomycetes</taxon>
        <taxon>Ustilaginales</taxon>
        <taxon>Anthracoideaceae</taxon>
        <taxon>Testicularia</taxon>
    </lineage>
</organism>
<evidence type="ECO:0000313" key="2">
    <source>
        <dbReference type="EMBL" id="PWY99715.1"/>
    </source>
</evidence>
<gene>
    <name evidence="2" type="ORF">BCV70DRAFT_232060</name>
</gene>
<proteinExistence type="predicted"/>
<feature type="signal peptide" evidence="1">
    <location>
        <begin position="1"/>
        <end position="27"/>
    </location>
</feature>
<evidence type="ECO:0000313" key="3">
    <source>
        <dbReference type="Proteomes" id="UP000246740"/>
    </source>
</evidence>
<name>A0A317XN16_9BASI</name>